<dbReference type="InterPro" id="IPR018782">
    <property type="entry name" value="MCU_reg"/>
</dbReference>
<gene>
    <name evidence="2" type="ORF">PTSG_01435</name>
</gene>
<feature type="transmembrane region" description="Helical" evidence="1">
    <location>
        <begin position="46"/>
        <end position="66"/>
    </location>
</feature>
<dbReference type="RefSeq" id="XP_004997410.1">
    <property type="nucleotide sequence ID" value="XM_004997353.1"/>
</dbReference>
<dbReference type="GO" id="GO:0051560">
    <property type="term" value="P:mitochondrial calcium ion homeostasis"/>
    <property type="evidence" value="ECO:0007669"/>
    <property type="project" value="InterPro"/>
</dbReference>
<dbReference type="Pfam" id="PF10161">
    <property type="entry name" value="DDDD"/>
    <property type="match status" value="1"/>
</dbReference>
<organism evidence="3">
    <name type="scientific">Salpingoeca rosetta (strain ATCC 50818 / BSB-021)</name>
    <dbReference type="NCBI Taxonomy" id="946362"/>
    <lineage>
        <taxon>Eukaryota</taxon>
        <taxon>Choanoflagellata</taxon>
        <taxon>Craspedida</taxon>
        <taxon>Salpingoecidae</taxon>
        <taxon>Salpingoeca</taxon>
    </lineage>
</organism>
<accession>F2U0C1</accession>
<dbReference type="Proteomes" id="UP000007799">
    <property type="component" value="Unassembled WGS sequence"/>
</dbReference>
<evidence type="ECO:0000256" key="1">
    <source>
        <dbReference type="SAM" id="Phobius"/>
    </source>
</evidence>
<protein>
    <submittedName>
        <fullName evidence="2">Uncharacterized protein</fullName>
    </submittedName>
</protein>
<dbReference type="AlphaFoldDB" id="F2U0C1"/>
<keyword evidence="1" id="KW-0812">Transmembrane</keyword>
<dbReference type="GO" id="GO:0036444">
    <property type="term" value="P:calcium import into the mitochondrion"/>
    <property type="evidence" value="ECO:0007669"/>
    <property type="project" value="InterPro"/>
</dbReference>
<dbReference type="EMBL" id="GL832958">
    <property type="protein sequence ID" value="EGD80849.1"/>
    <property type="molecule type" value="Genomic_DNA"/>
</dbReference>
<keyword evidence="1" id="KW-0472">Membrane</keyword>
<keyword evidence="3" id="KW-1185">Reference proteome</keyword>
<dbReference type="InParanoid" id="F2U0C1"/>
<dbReference type="TCDB" id="8.A.45.2.2">
    <property type="family name" value="the essential mcu regulator emre (emre) family"/>
</dbReference>
<proteinExistence type="predicted"/>
<dbReference type="OrthoDB" id="10039145at2759"/>
<evidence type="ECO:0000313" key="3">
    <source>
        <dbReference type="Proteomes" id="UP000007799"/>
    </source>
</evidence>
<dbReference type="GO" id="GO:1990246">
    <property type="term" value="C:uniplex complex"/>
    <property type="evidence" value="ECO:0007669"/>
    <property type="project" value="InterPro"/>
</dbReference>
<sequence length="89" mass="9396">MLTMLGTTLVRAARSAARPNGAALVARRSTSGLSGHDLIPQMPSKASVLVFAGITVVLPTVVYAGASAAKNIVQYVEDNDIWRPEEDDD</sequence>
<dbReference type="GeneID" id="16078007"/>
<name>F2U0C1_SALR5</name>
<dbReference type="KEGG" id="sre:PTSG_01435"/>
<reference evidence="2" key="1">
    <citation type="submission" date="2009-08" db="EMBL/GenBank/DDBJ databases">
        <title>Annotation of Salpingoeca rosetta.</title>
        <authorList>
            <consortium name="The Broad Institute Genome Sequencing Platform"/>
            <person name="Russ C."/>
            <person name="Cuomo C."/>
            <person name="Burger G."/>
            <person name="Gray M.W."/>
            <person name="Holland P.W.H."/>
            <person name="King N."/>
            <person name="Lang F.B.F."/>
            <person name="Roger A.J."/>
            <person name="Ruiz-Trillo I."/>
            <person name="Young S.K."/>
            <person name="Zeng Q."/>
            <person name="Gargeya S."/>
            <person name="Alvarado L."/>
            <person name="Berlin A."/>
            <person name="Chapman S.B."/>
            <person name="Chen Z."/>
            <person name="Freedman E."/>
            <person name="Gellesch M."/>
            <person name="Goldberg J."/>
            <person name="Griggs A."/>
            <person name="Gujja S."/>
            <person name="Heilman E."/>
            <person name="Heiman D."/>
            <person name="Howarth C."/>
            <person name="Mehta T."/>
            <person name="Neiman D."/>
            <person name="Pearson M."/>
            <person name="Roberts A."/>
            <person name="Saif S."/>
            <person name="Shea T."/>
            <person name="Shenoy N."/>
            <person name="Sisk P."/>
            <person name="Stolte C."/>
            <person name="Sykes S."/>
            <person name="White J."/>
            <person name="Yandava C."/>
            <person name="Haas B."/>
            <person name="Nusbaum C."/>
            <person name="Birren B."/>
        </authorList>
    </citation>
    <scope>NUCLEOTIDE SEQUENCE [LARGE SCALE GENOMIC DNA]</scope>
    <source>
        <strain evidence="2">ATCC 50818</strain>
    </source>
</reference>
<evidence type="ECO:0000313" key="2">
    <source>
        <dbReference type="EMBL" id="EGD80849.1"/>
    </source>
</evidence>
<keyword evidence="1" id="KW-1133">Transmembrane helix</keyword>